<evidence type="ECO:0000313" key="2">
    <source>
        <dbReference type="Proteomes" id="UP001314241"/>
    </source>
</evidence>
<keyword evidence="2" id="KW-1185">Reference proteome</keyword>
<accession>A0ABP0ESE5</accession>
<evidence type="ECO:0000313" key="1">
    <source>
        <dbReference type="EMBL" id="CAK8054138.1"/>
    </source>
</evidence>
<reference evidence="1 2" key="1">
    <citation type="submission" date="2024-01" db="EMBL/GenBank/DDBJ databases">
        <authorList>
            <person name="Botero Cardona J."/>
        </authorList>
    </citation>
    <scope>NUCLEOTIDE SEQUENCE [LARGE SCALE GENOMIC DNA]</scope>
    <source>
        <strain evidence="1 2">LMG 33000</strain>
    </source>
</reference>
<proteinExistence type="predicted"/>
<gene>
    <name evidence="1" type="ORF">R54876_GBNLAHCA_00699</name>
</gene>
<organism evidence="1 2">
    <name type="scientific">Eupransor demetentiae</name>
    <dbReference type="NCBI Taxonomy" id="3109584"/>
    <lineage>
        <taxon>Bacteria</taxon>
        <taxon>Bacillati</taxon>
        <taxon>Bacillota</taxon>
        <taxon>Bacilli</taxon>
        <taxon>Lactobacillales</taxon>
        <taxon>Lactobacillaceae</taxon>
        <taxon>Eupransor</taxon>
    </lineage>
</organism>
<comment type="caution">
    <text evidence="1">The sequence shown here is derived from an EMBL/GenBank/DDBJ whole genome shotgun (WGS) entry which is preliminary data.</text>
</comment>
<name>A0ABP0ESE5_9LACO</name>
<protein>
    <submittedName>
        <fullName evidence="1">Uncharacterized protein</fullName>
    </submittedName>
</protein>
<dbReference type="Proteomes" id="UP001314241">
    <property type="component" value="Unassembled WGS sequence"/>
</dbReference>
<sequence length="59" mass="6611">MAEVTFKTQPELNDEELDALDTLHECGIGETIAEAYMADGYSDQVDFEKVALAYFIGYE</sequence>
<dbReference type="RefSeq" id="WP_349641678.1">
    <property type="nucleotide sequence ID" value="NZ_CAWVOH010000001.1"/>
</dbReference>
<dbReference type="EMBL" id="CAWVOH010000001">
    <property type="protein sequence ID" value="CAK8054138.1"/>
    <property type="molecule type" value="Genomic_DNA"/>
</dbReference>